<organism evidence="2 3">
    <name type="scientific">Nonomuraea montanisoli</name>
    <dbReference type="NCBI Taxonomy" id="2741721"/>
    <lineage>
        <taxon>Bacteria</taxon>
        <taxon>Bacillati</taxon>
        <taxon>Actinomycetota</taxon>
        <taxon>Actinomycetes</taxon>
        <taxon>Streptosporangiales</taxon>
        <taxon>Streptosporangiaceae</taxon>
        <taxon>Nonomuraea</taxon>
    </lineage>
</organism>
<keyword evidence="3" id="KW-1185">Reference proteome</keyword>
<gene>
    <name evidence="2" type="ORF">HTZ77_43380</name>
</gene>
<sequence length="128" mass="14029">MSDSWELLRQLVQDVNQQAEQAKELHRKARDLTGSSRSEDGMVTVTVGPQGELRSVDFDPRVYRELSPTELAACVVEQAALATRQVSDELRTLAGPLIADDVPLEDLFGEGVSFESFLPGTDRRGPGT</sequence>
<protein>
    <submittedName>
        <fullName evidence="2">YbaB/EbfC family nucleoid-associated protein</fullName>
    </submittedName>
</protein>
<dbReference type="Pfam" id="PF02575">
    <property type="entry name" value="YbaB_DNA_bd"/>
    <property type="match status" value="1"/>
</dbReference>
<reference evidence="2 3" key="1">
    <citation type="submission" date="2020-06" db="EMBL/GenBank/DDBJ databases">
        <title>Nonomuraea sp. SMC257, a novel actinomycete isolated from soil.</title>
        <authorList>
            <person name="Chanama M."/>
        </authorList>
    </citation>
    <scope>NUCLEOTIDE SEQUENCE [LARGE SCALE GENOMIC DNA]</scope>
    <source>
        <strain evidence="2 3">SMC257</strain>
    </source>
</reference>
<dbReference type="RefSeq" id="WP_175595638.1">
    <property type="nucleotide sequence ID" value="NZ_JABWGN010000028.1"/>
</dbReference>
<evidence type="ECO:0000313" key="2">
    <source>
        <dbReference type="EMBL" id="NUW38195.1"/>
    </source>
</evidence>
<dbReference type="Gene3D" id="3.30.1310.10">
    <property type="entry name" value="Nucleoid-associated protein YbaB-like domain"/>
    <property type="match status" value="1"/>
</dbReference>
<dbReference type="InterPro" id="IPR004401">
    <property type="entry name" value="YbaB/EbfC"/>
</dbReference>
<proteinExistence type="predicted"/>
<dbReference type="InterPro" id="IPR036894">
    <property type="entry name" value="YbaB-like_sf"/>
</dbReference>
<accession>A0A7Y6M8X9</accession>
<comment type="caution">
    <text evidence="2">The sequence shown here is derived from an EMBL/GenBank/DDBJ whole genome shotgun (WGS) entry which is preliminary data.</text>
</comment>
<dbReference type="Proteomes" id="UP000586042">
    <property type="component" value="Unassembled WGS sequence"/>
</dbReference>
<dbReference type="EMBL" id="JABWGN010000028">
    <property type="protein sequence ID" value="NUW38195.1"/>
    <property type="molecule type" value="Genomic_DNA"/>
</dbReference>
<dbReference type="SUPFAM" id="SSF82607">
    <property type="entry name" value="YbaB-like"/>
    <property type="match status" value="1"/>
</dbReference>
<feature type="region of interest" description="Disordered" evidence="1">
    <location>
        <begin position="25"/>
        <end position="48"/>
    </location>
</feature>
<name>A0A7Y6M8X9_9ACTN</name>
<dbReference type="AlphaFoldDB" id="A0A7Y6M8X9"/>
<evidence type="ECO:0000256" key="1">
    <source>
        <dbReference type="SAM" id="MobiDB-lite"/>
    </source>
</evidence>
<evidence type="ECO:0000313" key="3">
    <source>
        <dbReference type="Proteomes" id="UP000586042"/>
    </source>
</evidence>
<dbReference type="GO" id="GO:0003677">
    <property type="term" value="F:DNA binding"/>
    <property type="evidence" value="ECO:0007669"/>
    <property type="project" value="InterPro"/>
</dbReference>